<dbReference type="GO" id="GO:0005829">
    <property type="term" value="C:cytosol"/>
    <property type="evidence" value="ECO:0007669"/>
    <property type="project" value="TreeGrafter"/>
</dbReference>
<dbReference type="PROSITE" id="PS00069">
    <property type="entry name" value="G6P_DEHYDROGENASE"/>
    <property type="match status" value="1"/>
</dbReference>
<dbReference type="EMBL" id="UOGD01000363">
    <property type="protein sequence ID" value="VAX27001.1"/>
    <property type="molecule type" value="Genomic_DNA"/>
</dbReference>
<evidence type="ECO:0000313" key="9">
    <source>
        <dbReference type="EMBL" id="VAX27001.1"/>
    </source>
</evidence>
<dbReference type="Pfam" id="PF00479">
    <property type="entry name" value="G6PD_N"/>
    <property type="match status" value="1"/>
</dbReference>
<keyword evidence="4" id="KW-0521">NADP</keyword>
<evidence type="ECO:0000259" key="7">
    <source>
        <dbReference type="Pfam" id="PF00479"/>
    </source>
</evidence>
<dbReference type="NCBIfam" id="NF009492">
    <property type="entry name" value="PRK12853.1-3"/>
    <property type="match status" value="1"/>
</dbReference>
<dbReference type="GO" id="GO:0050661">
    <property type="term" value="F:NADP binding"/>
    <property type="evidence" value="ECO:0007669"/>
    <property type="project" value="InterPro"/>
</dbReference>
<dbReference type="PANTHER" id="PTHR23429:SF0">
    <property type="entry name" value="GLUCOSE-6-PHOSPHATE 1-DEHYDROGENASE"/>
    <property type="match status" value="1"/>
</dbReference>
<dbReference type="GO" id="GO:0009051">
    <property type="term" value="P:pentose-phosphate shunt, oxidative branch"/>
    <property type="evidence" value="ECO:0007669"/>
    <property type="project" value="TreeGrafter"/>
</dbReference>
<evidence type="ECO:0000256" key="6">
    <source>
        <dbReference type="ARBA" id="ARBA00023277"/>
    </source>
</evidence>
<dbReference type="UniPathway" id="UPA00115"/>
<evidence type="ECO:0000256" key="3">
    <source>
        <dbReference type="ARBA" id="ARBA00022526"/>
    </source>
</evidence>
<comment type="similarity">
    <text evidence="2">Belongs to the glucose-6-phosphate dehydrogenase family.</text>
</comment>
<dbReference type="EC" id="1.1.1.49" evidence="9"/>
<dbReference type="GO" id="GO:0006006">
    <property type="term" value="P:glucose metabolic process"/>
    <property type="evidence" value="ECO:0007669"/>
    <property type="project" value="UniProtKB-KW"/>
</dbReference>
<evidence type="ECO:0000256" key="4">
    <source>
        <dbReference type="ARBA" id="ARBA00022857"/>
    </source>
</evidence>
<dbReference type="PIRSF" id="PIRSF000110">
    <property type="entry name" value="G6PD"/>
    <property type="match status" value="1"/>
</dbReference>
<dbReference type="AlphaFoldDB" id="A0A3B1CKG5"/>
<dbReference type="NCBIfam" id="TIGR00871">
    <property type="entry name" value="zwf"/>
    <property type="match status" value="1"/>
</dbReference>
<evidence type="ECO:0000256" key="5">
    <source>
        <dbReference type="ARBA" id="ARBA00023002"/>
    </source>
</evidence>
<evidence type="ECO:0000256" key="2">
    <source>
        <dbReference type="ARBA" id="ARBA00009975"/>
    </source>
</evidence>
<dbReference type="InterPro" id="IPR022674">
    <property type="entry name" value="G6P_DH_NAD-bd"/>
</dbReference>
<dbReference type="InterPro" id="IPR001282">
    <property type="entry name" value="G6P_DH"/>
</dbReference>
<accession>A0A3B1CKG5</accession>
<sequence>MKKPENQIIVIFGASGDLTKRKLVPSLYDLFDQDLLPDKFAIIGASRSDLGDENFRKSMKEGIKEFSQAENKEHIDEFLKSVFYQSVDAKSVQSFSALKERLLKISNELDIVENLIFYLSTPPSLYAVIPENLAKVELNNEEKGWKRVIIEKPFGYDLQSAKELNSSLKKNWNEKQIYRIDHYLGKETVQNVLVTRFSNGIFEPLWNRNYIDHIEITSSESIGVEKRGGYYEDSGALRDMVQNHLLQLVSLIAMEPPSSMDSESIRNETEKVLQAVRKIEEKDVAKYVIRGQYIASTVKGEKMRGYREEDGVDSKSKTETYAALKFYIDNWRWGGIPFYIRTGKRLPTRVTEVVIHFKCTPHFLFKRADENEGSNKLIIRIQPDEGILLKIGMKIPGGGFDVHTVNMDFHYSDLTHHRIPSAYERLLLDSMMGDPTLFARGDVVMSAWKFLDPVLKAWKNDKSIPVYGYPCGTWGPDVADDLIEEEGSTWRYPCKNLADDGIYCEL</sequence>
<dbReference type="PANTHER" id="PTHR23429">
    <property type="entry name" value="GLUCOSE-6-PHOSPHATE 1-DEHYDROGENASE G6PD"/>
    <property type="match status" value="1"/>
</dbReference>
<dbReference type="InterPro" id="IPR022675">
    <property type="entry name" value="G6P_DH_C"/>
</dbReference>
<gene>
    <name evidence="9" type="ORF">MNBD_IGNAVI01-1422</name>
</gene>
<reference evidence="9" key="1">
    <citation type="submission" date="2018-06" db="EMBL/GenBank/DDBJ databases">
        <authorList>
            <person name="Zhirakovskaya E."/>
        </authorList>
    </citation>
    <scope>NUCLEOTIDE SEQUENCE</scope>
</reference>
<dbReference type="InterPro" id="IPR019796">
    <property type="entry name" value="G6P_DH_AS"/>
</dbReference>
<keyword evidence="5 9" id="KW-0560">Oxidoreductase</keyword>
<dbReference type="PRINTS" id="PR00079">
    <property type="entry name" value="G6PDHDRGNASE"/>
</dbReference>
<name>A0A3B1CKG5_9ZZZZ</name>
<dbReference type="Gene3D" id="3.40.50.720">
    <property type="entry name" value="NAD(P)-binding Rossmann-like Domain"/>
    <property type="match status" value="1"/>
</dbReference>
<dbReference type="HAMAP" id="MF_00966">
    <property type="entry name" value="G6PD"/>
    <property type="match status" value="1"/>
</dbReference>
<comment type="pathway">
    <text evidence="1">Carbohydrate degradation; pentose phosphate pathway; D-ribulose 5-phosphate from D-glucose 6-phosphate (oxidative stage): step 1/3.</text>
</comment>
<dbReference type="SUPFAM" id="SSF51735">
    <property type="entry name" value="NAD(P)-binding Rossmann-fold domains"/>
    <property type="match status" value="1"/>
</dbReference>
<proteinExistence type="inferred from homology"/>
<feature type="domain" description="Glucose-6-phosphate dehydrogenase NAD-binding" evidence="7">
    <location>
        <begin position="10"/>
        <end position="191"/>
    </location>
</feature>
<evidence type="ECO:0000256" key="1">
    <source>
        <dbReference type="ARBA" id="ARBA00004937"/>
    </source>
</evidence>
<dbReference type="Pfam" id="PF02781">
    <property type="entry name" value="G6PD_C"/>
    <property type="match status" value="1"/>
</dbReference>
<feature type="domain" description="Glucose-6-phosphate dehydrogenase C-terminal" evidence="8">
    <location>
        <begin position="193"/>
        <end position="491"/>
    </location>
</feature>
<protein>
    <submittedName>
        <fullName evidence="9">Glucose-6-phosphate 1-dehydrogenase</fullName>
        <ecNumber evidence="9">1.1.1.49</ecNumber>
    </submittedName>
</protein>
<dbReference type="InterPro" id="IPR036291">
    <property type="entry name" value="NAD(P)-bd_dom_sf"/>
</dbReference>
<dbReference type="GO" id="GO:0004345">
    <property type="term" value="F:glucose-6-phosphate dehydrogenase activity"/>
    <property type="evidence" value="ECO:0007669"/>
    <property type="project" value="UniProtKB-EC"/>
</dbReference>
<keyword evidence="6" id="KW-0119">Carbohydrate metabolism</keyword>
<dbReference type="SUPFAM" id="SSF55347">
    <property type="entry name" value="Glyceraldehyde-3-phosphate dehydrogenase-like, C-terminal domain"/>
    <property type="match status" value="1"/>
</dbReference>
<organism evidence="9">
    <name type="scientific">hydrothermal vent metagenome</name>
    <dbReference type="NCBI Taxonomy" id="652676"/>
    <lineage>
        <taxon>unclassified sequences</taxon>
        <taxon>metagenomes</taxon>
        <taxon>ecological metagenomes</taxon>
    </lineage>
</organism>
<evidence type="ECO:0000259" key="8">
    <source>
        <dbReference type="Pfam" id="PF02781"/>
    </source>
</evidence>
<dbReference type="Gene3D" id="3.30.360.10">
    <property type="entry name" value="Dihydrodipicolinate Reductase, domain 2"/>
    <property type="match status" value="1"/>
</dbReference>
<keyword evidence="3" id="KW-0313">Glucose metabolism</keyword>